<protein>
    <recommendedName>
        <fullName evidence="3">HNH nuclease domain-containing protein</fullName>
    </recommendedName>
</protein>
<dbReference type="EMBL" id="KN838570">
    <property type="protein sequence ID" value="KIK04393.1"/>
    <property type="molecule type" value="Genomic_DNA"/>
</dbReference>
<sequence length="184" mass="20844">VVTGYHDFESVMSIQELDTIITSGSRPCQPLIPTQSVYIFDPCTNQEISTLIQTTCLQKDYAVLMWDVLHDFGYKDLPATFHGRLVNHLENILTLNFNLAIEFEHFNVWFVATAVENRYKLETAGSYQLHQYPEYVTFTTKFTTPDHGDDQSLGLYPVPDSTYLYIHAACSKIAHLSGAAQAID</sequence>
<dbReference type="STRING" id="1095629.A0A0C9Y8N8"/>
<reference evidence="2" key="2">
    <citation type="submission" date="2015-01" db="EMBL/GenBank/DDBJ databases">
        <title>Evolutionary Origins and Diversification of the Mycorrhizal Mutualists.</title>
        <authorList>
            <consortium name="DOE Joint Genome Institute"/>
            <consortium name="Mycorrhizal Genomics Consortium"/>
            <person name="Kohler A."/>
            <person name="Kuo A."/>
            <person name="Nagy L.G."/>
            <person name="Floudas D."/>
            <person name="Copeland A."/>
            <person name="Barry K.W."/>
            <person name="Cichocki N."/>
            <person name="Veneault-Fourrey C."/>
            <person name="LaButti K."/>
            <person name="Lindquist E.A."/>
            <person name="Lipzen A."/>
            <person name="Lundell T."/>
            <person name="Morin E."/>
            <person name="Murat C."/>
            <person name="Riley R."/>
            <person name="Ohm R."/>
            <person name="Sun H."/>
            <person name="Tunlid A."/>
            <person name="Henrissat B."/>
            <person name="Grigoriev I.V."/>
            <person name="Hibbett D.S."/>
            <person name="Martin F."/>
        </authorList>
    </citation>
    <scope>NUCLEOTIDE SEQUENCE [LARGE SCALE GENOMIC DNA]</scope>
    <source>
        <strain evidence="2">LaAM-08-1</strain>
    </source>
</reference>
<reference evidence="1 2" key="1">
    <citation type="submission" date="2014-04" db="EMBL/GenBank/DDBJ databases">
        <authorList>
            <consortium name="DOE Joint Genome Institute"/>
            <person name="Kuo A."/>
            <person name="Kohler A."/>
            <person name="Nagy L.G."/>
            <person name="Floudas D."/>
            <person name="Copeland A."/>
            <person name="Barry K.W."/>
            <person name="Cichocki N."/>
            <person name="Veneault-Fourrey C."/>
            <person name="LaButti K."/>
            <person name="Lindquist E.A."/>
            <person name="Lipzen A."/>
            <person name="Lundell T."/>
            <person name="Morin E."/>
            <person name="Murat C."/>
            <person name="Sun H."/>
            <person name="Tunlid A."/>
            <person name="Henrissat B."/>
            <person name="Grigoriev I.V."/>
            <person name="Hibbett D.S."/>
            <person name="Martin F."/>
            <person name="Nordberg H.P."/>
            <person name="Cantor M.N."/>
            <person name="Hua S.X."/>
        </authorList>
    </citation>
    <scope>NUCLEOTIDE SEQUENCE [LARGE SCALE GENOMIC DNA]</scope>
    <source>
        <strain evidence="1 2">LaAM-08-1</strain>
    </source>
</reference>
<gene>
    <name evidence="1" type="ORF">K443DRAFT_52326</name>
</gene>
<evidence type="ECO:0008006" key="3">
    <source>
        <dbReference type="Google" id="ProtNLM"/>
    </source>
</evidence>
<organism evidence="1 2">
    <name type="scientific">Laccaria amethystina LaAM-08-1</name>
    <dbReference type="NCBI Taxonomy" id="1095629"/>
    <lineage>
        <taxon>Eukaryota</taxon>
        <taxon>Fungi</taxon>
        <taxon>Dikarya</taxon>
        <taxon>Basidiomycota</taxon>
        <taxon>Agaricomycotina</taxon>
        <taxon>Agaricomycetes</taxon>
        <taxon>Agaricomycetidae</taxon>
        <taxon>Agaricales</taxon>
        <taxon>Agaricineae</taxon>
        <taxon>Hydnangiaceae</taxon>
        <taxon>Laccaria</taxon>
    </lineage>
</organism>
<evidence type="ECO:0000313" key="2">
    <source>
        <dbReference type="Proteomes" id="UP000054477"/>
    </source>
</evidence>
<accession>A0A0C9Y8N8</accession>
<name>A0A0C9Y8N8_9AGAR</name>
<evidence type="ECO:0000313" key="1">
    <source>
        <dbReference type="EMBL" id="KIK04393.1"/>
    </source>
</evidence>
<dbReference type="Proteomes" id="UP000054477">
    <property type="component" value="Unassembled WGS sequence"/>
</dbReference>
<dbReference type="AlphaFoldDB" id="A0A0C9Y8N8"/>
<keyword evidence="2" id="KW-1185">Reference proteome</keyword>
<dbReference type="HOGENOM" id="CLU_049186_2_1_1"/>
<dbReference type="OrthoDB" id="3163863at2759"/>
<proteinExistence type="predicted"/>
<feature type="non-terminal residue" evidence="1">
    <location>
        <position position="184"/>
    </location>
</feature>
<feature type="non-terminal residue" evidence="1">
    <location>
        <position position="1"/>
    </location>
</feature>